<sequence>MRLPCRRMKQLHPEPVAPAYWSNALWNPSYFAGSVDGAPLAVVKQYIERQTRPL</sequence>
<feature type="domain" description="Transposase IS200-like" evidence="1">
    <location>
        <begin position="6"/>
        <end position="50"/>
    </location>
</feature>
<proteinExistence type="predicted"/>
<accession>A0ABV6SSF2</accession>
<comment type="caution">
    <text evidence="2">The sequence shown here is derived from an EMBL/GenBank/DDBJ whole genome shotgun (WGS) entry which is preliminary data.</text>
</comment>
<dbReference type="RefSeq" id="WP_376949172.1">
    <property type="nucleotide sequence ID" value="NZ_JBHLSS010000143.1"/>
</dbReference>
<evidence type="ECO:0000313" key="2">
    <source>
        <dbReference type="EMBL" id="MFC0711971.1"/>
    </source>
</evidence>
<dbReference type="EMBL" id="JBHLSS010000143">
    <property type="protein sequence ID" value="MFC0711971.1"/>
    <property type="molecule type" value="Genomic_DNA"/>
</dbReference>
<evidence type="ECO:0000313" key="3">
    <source>
        <dbReference type="Proteomes" id="UP001589891"/>
    </source>
</evidence>
<name>A0ABV6SSF2_AZOPA</name>
<evidence type="ECO:0000259" key="1">
    <source>
        <dbReference type="Pfam" id="PF01797"/>
    </source>
</evidence>
<dbReference type="InterPro" id="IPR002686">
    <property type="entry name" value="Transposase_17"/>
</dbReference>
<dbReference type="SUPFAM" id="SSF143422">
    <property type="entry name" value="Transposase IS200-like"/>
    <property type="match status" value="1"/>
</dbReference>
<reference evidence="2 3" key="1">
    <citation type="submission" date="2024-09" db="EMBL/GenBank/DDBJ databases">
        <authorList>
            <person name="Sun Q."/>
            <person name="Mori K."/>
        </authorList>
    </citation>
    <scope>NUCLEOTIDE SEQUENCE [LARGE SCALE GENOMIC DNA]</scope>
    <source>
        <strain evidence="2 3">NCAIM B.01794</strain>
    </source>
</reference>
<dbReference type="Proteomes" id="UP001589891">
    <property type="component" value="Unassembled WGS sequence"/>
</dbReference>
<dbReference type="Pfam" id="PF01797">
    <property type="entry name" value="Y1_Tnp"/>
    <property type="match status" value="1"/>
</dbReference>
<keyword evidence="3" id="KW-1185">Reference proteome</keyword>
<organism evidence="2 3">
    <name type="scientific">Azorhizophilus paspali</name>
    <name type="common">Azotobacter paspali</name>
    <dbReference type="NCBI Taxonomy" id="69963"/>
    <lineage>
        <taxon>Bacteria</taxon>
        <taxon>Pseudomonadati</taxon>
        <taxon>Pseudomonadota</taxon>
        <taxon>Gammaproteobacteria</taxon>
        <taxon>Pseudomonadales</taxon>
        <taxon>Pseudomonadaceae</taxon>
        <taxon>Azorhizophilus</taxon>
    </lineage>
</organism>
<gene>
    <name evidence="2" type="ORF">ACFFGX_21305</name>
</gene>
<protein>
    <submittedName>
        <fullName evidence="2">Transposase</fullName>
    </submittedName>
</protein>
<dbReference type="InterPro" id="IPR036515">
    <property type="entry name" value="Transposase_17_sf"/>
</dbReference>
<dbReference type="Gene3D" id="3.30.70.1290">
    <property type="entry name" value="Transposase IS200-like"/>
    <property type="match status" value="1"/>
</dbReference>